<keyword evidence="6 8" id="KW-1133">Transmembrane helix</keyword>
<feature type="transmembrane region" description="Helical" evidence="8">
    <location>
        <begin position="292"/>
        <end position="312"/>
    </location>
</feature>
<sequence length="413" mass="45805">MSHGSSKKAIISVFLCAFIECYDFLVYGNFGHIFSQMFFSQVNSENLSLILSFATFAIAFLVRPFGSLLFGYIGDKYGRKISLFISATLLILSVGGIAFLPLVSSIGVISPILLVVLRIFQGLSFGGEVGAIVLIAESVRKDQVVAVLSLHFAIAILGGATGSFIFQLCYNFIPEAQFYSWGWRIPFIIGLVMSMMLPILRNSVEESKQYLEYTSGKKVSKVPILDIILRHKKISVITFSLIAASNALFYVFFVFLNIQQKVSIPIYSLLIFTMLVSGFISFLFFRVYKPENVSLVIQVLFIVCVSPVVYLLGLNSIVSYFILAIVLGMYATPILSILIFLFPVNIRQTGFSMCYSVAAGLGGATPAVCLWLIELTGCSMSPIFYLDFYVLFSLLGLLCLKRYNEKQCEVAYA</sequence>
<dbReference type="Pfam" id="PF00083">
    <property type="entry name" value="Sugar_tr"/>
    <property type="match status" value="1"/>
</dbReference>
<name>Q2GG19_EHRCR</name>
<keyword evidence="7 8" id="KW-0472">Membrane</keyword>
<feature type="transmembrane region" description="Helical" evidence="8">
    <location>
        <begin position="264"/>
        <end position="285"/>
    </location>
</feature>
<dbReference type="RefSeq" id="WP_006009771.1">
    <property type="nucleotide sequence ID" value="NC_007799.1"/>
</dbReference>
<evidence type="ECO:0000259" key="9">
    <source>
        <dbReference type="PROSITE" id="PS50850"/>
    </source>
</evidence>
<dbReference type="PANTHER" id="PTHR43528:SF1">
    <property type="entry name" value="ALPHA-KETOGLUTARATE PERMEASE"/>
    <property type="match status" value="1"/>
</dbReference>
<dbReference type="HOGENOM" id="CLU_001265_39_0_5"/>
<dbReference type="GO" id="GO:0015293">
    <property type="term" value="F:symporter activity"/>
    <property type="evidence" value="ECO:0007669"/>
    <property type="project" value="UniProtKB-KW"/>
</dbReference>
<feature type="transmembrane region" description="Helical" evidence="8">
    <location>
        <begin position="9"/>
        <end position="30"/>
    </location>
</feature>
<dbReference type="EMBL" id="CP000236">
    <property type="protein sequence ID" value="ABD44855.1"/>
    <property type="molecule type" value="Genomic_DNA"/>
</dbReference>
<dbReference type="AlphaFoldDB" id="Q2GG19"/>
<feature type="transmembrane region" description="Helical" evidence="8">
    <location>
        <begin position="179"/>
        <end position="200"/>
    </location>
</feature>
<dbReference type="Proteomes" id="UP000008320">
    <property type="component" value="Chromosome"/>
</dbReference>
<evidence type="ECO:0000256" key="3">
    <source>
        <dbReference type="ARBA" id="ARBA00022475"/>
    </source>
</evidence>
<evidence type="ECO:0000256" key="2">
    <source>
        <dbReference type="ARBA" id="ARBA00022448"/>
    </source>
</evidence>
<evidence type="ECO:0000313" key="11">
    <source>
        <dbReference type="Proteomes" id="UP000008320"/>
    </source>
</evidence>
<evidence type="ECO:0000256" key="7">
    <source>
        <dbReference type="ARBA" id="ARBA00023136"/>
    </source>
</evidence>
<evidence type="ECO:0000256" key="1">
    <source>
        <dbReference type="ARBA" id="ARBA00004651"/>
    </source>
</evidence>
<keyword evidence="2" id="KW-0813">Transport</keyword>
<evidence type="ECO:0000256" key="6">
    <source>
        <dbReference type="ARBA" id="ARBA00022989"/>
    </source>
</evidence>
<feature type="transmembrane region" description="Helical" evidence="8">
    <location>
        <begin position="148"/>
        <end position="173"/>
    </location>
</feature>
<feature type="transmembrane region" description="Helical" evidence="8">
    <location>
        <begin position="354"/>
        <end position="373"/>
    </location>
</feature>
<proteinExistence type="predicted"/>
<accession>Q2GG19</accession>
<dbReference type="SUPFAM" id="SSF103473">
    <property type="entry name" value="MFS general substrate transporter"/>
    <property type="match status" value="1"/>
</dbReference>
<dbReference type="PANTHER" id="PTHR43528">
    <property type="entry name" value="ALPHA-KETOGLUTARATE PERMEASE"/>
    <property type="match status" value="1"/>
</dbReference>
<feature type="transmembrane region" description="Helical" evidence="8">
    <location>
        <begin position="81"/>
        <end position="102"/>
    </location>
</feature>
<evidence type="ECO:0000256" key="8">
    <source>
        <dbReference type="SAM" id="Phobius"/>
    </source>
</evidence>
<feature type="transmembrane region" description="Helical" evidence="8">
    <location>
        <begin position="50"/>
        <end position="74"/>
    </location>
</feature>
<keyword evidence="5" id="KW-0769">Symport</keyword>
<organism evidence="10 11">
    <name type="scientific">Ehrlichia chaffeensis (strain ATCC CRL-10679 / Arkansas)</name>
    <dbReference type="NCBI Taxonomy" id="205920"/>
    <lineage>
        <taxon>Bacteria</taxon>
        <taxon>Pseudomonadati</taxon>
        <taxon>Pseudomonadota</taxon>
        <taxon>Alphaproteobacteria</taxon>
        <taxon>Rickettsiales</taxon>
        <taxon>Anaplasmataceae</taxon>
        <taxon>Ehrlichia</taxon>
    </lineage>
</organism>
<protein>
    <submittedName>
        <fullName evidence="10">Major facilitator family transporter</fullName>
    </submittedName>
</protein>
<dbReference type="InterPro" id="IPR036259">
    <property type="entry name" value="MFS_trans_sf"/>
</dbReference>
<dbReference type="InterPro" id="IPR005828">
    <property type="entry name" value="MFS_sugar_transport-like"/>
</dbReference>
<feature type="transmembrane region" description="Helical" evidence="8">
    <location>
        <begin position="318"/>
        <end position="342"/>
    </location>
</feature>
<feature type="domain" description="Major facilitator superfamily (MFS) profile" evidence="9">
    <location>
        <begin position="9"/>
        <end position="404"/>
    </location>
</feature>
<gene>
    <name evidence="10" type="ordered locus">ECH_0818</name>
</gene>
<dbReference type="eggNOG" id="COG0477">
    <property type="taxonomic scope" value="Bacteria"/>
</dbReference>
<comment type="subcellular location">
    <subcellularLocation>
        <location evidence="1">Cell membrane</location>
        <topology evidence="1">Multi-pass membrane protein</topology>
    </subcellularLocation>
</comment>
<reference evidence="10 11" key="1">
    <citation type="journal article" date="2006" name="PLoS Genet.">
        <title>Comparative genomics of emerging human ehrlichiosis agents.</title>
        <authorList>
            <person name="Dunning Hotopp J.C."/>
            <person name="Lin M."/>
            <person name="Madupu R."/>
            <person name="Crabtree J."/>
            <person name="Angiuoli S.V."/>
            <person name="Eisen J.A."/>
            <person name="Seshadri R."/>
            <person name="Ren Q."/>
            <person name="Wu M."/>
            <person name="Utterback T.R."/>
            <person name="Smith S."/>
            <person name="Lewis M."/>
            <person name="Khouri H."/>
            <person name="Zhang C."/>
            <person name="Niu H."/>
            <person name="Lin Q."/>
            <person name="Ohashi N."/>
            <person name="Zhi N."/>
            <person name="Nelson W."/>
            <person name="Brinkac L.M."/>
            <person name="Dodson R.J."/>
            <person name="Rosovitz M.J."/>
            <person name="Sundaram J."/>
            <person name="Daugherty S.C."/>
            <person name="Davidsen T."/>
            <person name="Durkin A.S."/>
            <person name="Gwinn M."/>
            <person name="Haft D.H."/>
            <person name="Selengut J.D."/>
            <person name="Sullivan S.A."/>
            <person name="Zafar N."/>
            <person name="Zhou L."/>
            <person name="Benahmed F."/>
            <person name="Forberger H."/>
            <person name="Halpin R."/>
            <person name="Mulligan S."/>
            <person name="Robinson J."/>
            <person name="White O."/>
            <person name="Rikihisa Y."/>
            <person name="Tettelin H."/>
        </authorList>
    </citation>
    <scope>NUCLEOTIDE SEQUENCE [LARGE SCALE GENOMIC DNA]</scope>
    <source>
        <strain evidence="11">ATCC CRL-10679 / Arkansas</strain>
    </source>
</reference>
<dbReference type="InterPro" id="IPR051084">
    <property type="entry name" value="H+-coupled_symporters"/>
</dbReference>
<keyword evidence="11" id="KW-1185">Reference proteome</keyword>
<dbReference type="KEGG" id="ech:ECH_0818"/>
<dbReference type="InterPro" id="IPR020846">
    <property type="entry name" value="MFS_dom"/>
</dbReference>
<keyword evidence="3" id="KW-1003">Cell membrane</keyword>
<keyword evidence="4 8" id="KW-0812">Transmembrane</keyword>
<evidence type="ECO:0000313" key="10">
    <source>
        <dbReference type="EMBL" id="ABD44855.1"/>
    </source>
</evidence>
<dbReference type="OrthoDB" id="9783227at2"/>
<feature type="transmembrane region" description="Helical" evidence="8">
    <location>
        <begin position="236"/>
        <end position="258"/>
    </location>
</feature>
<evidence type="ECO:0000256" key="5">
    <source>
        <dbReference type="ARBA" id="ARBA00022847"/>
    </source>
</evidence>
<feature type="transmembrane region" description="Helical" evidence="8">
    <location>
        <begin position="379"/>
        <end position="400"/>
    </location>
</feature>
<dbReference type="GO" id="GO:0005886">
    <property type="term" value="C:plasma membrane"/>
    <property type="evidence" value="ECO:0007669"/>
    <property type="project" value="UniProtKB-SubCell"/>
</dbReference>
<dbReference type="PROSITE" id="PS50850">
    <property type="entry name" value="MFS"/>
    <property type="match status" value="1"/>
</dbReference>
<evidence type="ECO:0000256" key="4">
    <source>
        <dbReference type="ARBA" id="ARBA00022692"/>
    </source>
</evidence>
<dbReference type="Gene3D" id="1.20.1250.20">
    <property type="entry name" value="MFS general substrate transporter like domains"/>
    <property type="match status" value="1"/>
</dbReference>
<feature type="transmembrane region" description="Helical" evidence="8">
    <location>
        <begin position="108"/>
        <end position="136"/>
    </location>
</feature>